<keyword evidence="3" id="KW-1185">Reference proteome</keyword>
<proteinExistence type="predicted"/>
<dbReference type="Proteomes" id="UP001240639">
    <property type="component" value="Unassembled WGS sequence"/>
</dbReference>
<dbReference type="EMBL" id="JAVAIM010000001">
    <property type="protein sequence ID" value="MDP4574600.1"/>
    <property type="molecule type" value="Genomic_DNA"/>
</dbReference>
<organism evidence="2 3">
    <name type="scientific">Qipengyuania profundimaris</name>
    <dbReference type="NCBI Taxonomy" id="3067652"/>
    <lineage>
        <taxon>Bacteria</taxon>
        <taxon>Pseudomonadati</taxon>
        <taxon>Pseudomonadota</taxon>
        <taxon>Alphaproteobacteria</taxon>
        <taxon>Sphingomonadales</taxon>
        <taxon>Erythrobacteraceae</taxon>
        <taxon>Qipengyuania</taxon>
    </lineage>
</organism>
<comment type="caution">
    <text evidence="2">The sequence shown here is derived from an EMBL/GenBank/DDBJ whole genome shotgun (WGS) entry which is preliminary data.</text>
</comment>
<accession>A0ABT9HN77</accession>
<gene>
    <name evidence="2" type="ORF">Q9K02_05540</name>
</gene>
<feature type="transmembrane region" description="Helical" evidence="1">
    <location>
        <begin position="58"/>
        <end position="79"/>
    </location>
</feature>
<sequence>MTETVRTPWHLWLVGVVSLLWNAFGAYDYTMTNLRNQAYLDSMGYPAEGIAYLDAFPIWAHSGWALGVWGAVIGSVLLLMRSRFAVWSFALSIVGIALTTLYEAGADMPPELAEIQPGWFPILLWSIAVFLLVYAISMRRKGVLR</sequence>
<protein>
    <recommendedName>
        <fullName evidence="4">Sugar transporter</fullName>
    </recommendedName>
</protein>
<keyword evidence="1" id="KW-1133">Transmembrane helix</keyword>
<keyword evidence="1" id="KW-0812">Transmembrane</keyword>
<feature type="transmembrane region" description="Helical" evidence="1">
    <location>
        <begin position="9"/>
        <end position="27"/>
    </location>
</feature>
<dbReference type="RefSeq" id="WP_305931988.1">
    <property type="nucleotide sequence ID" value="NZ_JAVAIM010000001.1"/>
</dbReference>
<feature type="transmembrane region" description="Helical" evidence="1">
    <location>
        <begin position="118"/>
        <end position="136"/>
    </location>
</feature>
<feature type="transmembrane region" description="Helical" evidence="1">
    <location>
        <begin position="86"/>
        <end position="106"/>
    </location>
</feature>
<evidence type="ECO:0000256" key="1">
    <source>
        <dbReference type="SAM" id="Phobius"/>
    </source>
</evidence>
<evidence type="ECO:0008006" key="4">
    <source>
        <dbReference type="Google" id="ProtNLM"/>
    </source>
</evidence>
<keyword evidence="1" id="KW-0472">Membrane</keyword>
<name>A0ABT9HN77_9SPHN</name>
<reference evidence="2 3" key="1">
    <citation type="submission" date="2023-08" db="EMBL/GenBank/DDBJ databases">
        <title>genomic of G39.</title>
        <authorList>
            <person name="Wang Y."/>
        </authorList>
    </citation>
    <scope>NUCLEOTIDE SEQUENCE [LARGE SCALE GENOMIC DNA]</scope>
    <source>
        <strain evidence="2 3">G39</strain>
    </source>
</reference>
<evidence type="ECO:0000313" key="2">
    <source>
        <dbReference type="EMBL" id="MDP4574600.1"/>
    </source>
</evidence>
<evidence type="ECO:0000313" key="3">
    <source>
        <dbReference type="Proteomes" id="UP001240639"/>
    </source>
</evidence>